<dbReference type="InterPro" id="IPR055109">
    <property type="entry name" value="SMCHD1_S5"/>
</dbReference>
<sequence>MAAVRAKRSAASKDTLPDEVFHRIRGALFFGPGFKVTRNKLLFRDNLQELLAAAVPGLPSKGYDPLSE</sequence>
<feature type="domain" description="SMCHD1 ribosomal S5" evidence="1">
    <location>
        <begin position="12"/>
        <end position="45"/>
    </location>
</feature>
<dbReference type="OrthoDB" id="10036779at2759"/>
<dbReference type="EMBL" id="CAJPDR010000001">
    <property type="protein sequence ID" value="CAF9902772.1"/>
    <property type="molecule type" value="Genomic_DNA"/>
</dbReference>
<comment type="caution">
    <text evidence="2">The sequence shown here is derived from an EMBL/GenBank/DDBJ whole genome shotgun (WGS) entry which is preliminary data.</text>
</comment>
<evidence type="ECO:0000259" key="1">
    <source>
        <dbReference type="Pfam" id="PF22899"/>
    </source>
</evidence>
<protein>
    <recommendedName>
        <fullName evidence="1">SMCHD1 ribosomal S5 domain-containing protein</fullName>
    </recommendedName>
</protein>
<gene>
    <name evidence="2" type="ORF">ALECFALPRED_000009</name>
</gene>
<evidence type="ECO:0000313" key="2">
    <source>
        <dbReference type="EMBL" id="CAF9902772.1"/>
    </source>
</evidence>
<name>A0A8H3EC97_9LECA</name>
<organism evidence="2 3">
    <name type="scientific">Alectoria fallacina</name>
    <dbReference type="NCBI Taxonomy" id="1903189"/>
    <lineage>
        <taxon>Eukaryota</taxon>
        <taxon>Fungi</taxon>
        <taxon>Dikarya</taxon>
        <taxon>Ascomycota</taxon>
        <taxon>Pezizomycotina</taxon>
        <taxon>Lecanoromycetes</taxon>
        <taxon>OSLEUM clade</taxon>
        <taxon>Lecanoromycetidae</taxon>
        <taxon>Lecanorales</taxon>
        <taxon>Lecanorineae</taxon>
        <taxon>Parmeliaceae</taxon>
        <taxon>Alectoria</taxon>
    </lineage>
</organism>
<accession>A0A8H3EC97</accession>
<reference evidence="2" key="1">
    <citation type="submission" date="2021-03" db="EMBL/GenBank/DDBJ databases">
        <authorList>
            <person name="Tagirdzhanova G."/>
        </authorList>
    </citation>
    <scope>NUCLEOTIDE SEQUENCE</scope>
</reference>
<evidence type="ECO:0000313" key="3">
    <source>
        <dbReference type="Proteomes" id="UP000664203"/>
    </source>
</evidence>
<dbReference type="AlphaFoldDB" id="A0A8H3EC97"/>
<keyword evidence="3" id="KW-1185">Reference proteome</keyword>
<dbReference type="Pfam" id="PF22899">
    <property type="entry name" value="SMCHD1_S5"/>
    <property type="match status" value="1"/>
</dbReference>
<proteinExistence type="predicted"/>
<dbReference type="Proteomes" id="UP000664203">
    <property type="component" value="Unassembled WGS sequence"/>
</dbReference>